<dbReference type="Gene3D" id="3.40.50.180">
    <property type="entry name" value="Methylesterase CheB, C-terminal domain"/>
    <property type="match status" value="1"/>
</dbReference>
<proteinExistence type="predicted"/>
<evidence type="ECO:0000256" key="4">
    <source>
        <dbReference type="PROSITE-ProRule" id="PRU00050"/>
    </source>
</evidence>
<organism evidence="6 7">
    <name type="scientific">Streptomyces atriruber</name>
    <dbReference type="NCBI Taxonomy" id="545121"/>
    <lineage>
        <taxon>Bacteria</taxon>
        <taxon>Bacillati</taxon>
        <taxon>Actinomycetota</taxon>
        <taxon>Actinomycetes</taxon>
        <taxon>Kitasatosporales</taxon>
        <taxon>Streptomycetaceae</taxon>
        <taxon>Streptomyces</taxon>
    </lineage>
</organism>
<evidence type="ECO:0000259" key="5">
    <source>
        <dbReference type="PROSITE" id="PS50122"/>
    </source>
</evidence>
<evidence type="ECO:0000313" key="7">
    <source>
        <dbReference type="Proteomes" id="UP001551176"/>
    </source>
</evidence>
<dbReference type="PANTHER" id="PTHR42872">
    <property type="entry name" value="PROTEIN-GLUTAMATE METHYLESTERASE/PROTEIN-GLUTAMINE GLUTAMINASE"/>
    <property type="match status" value="1"/>
</dbReference>
<dbReference type="RefSeq" id="WP_359347322.1">
    <property type="nucleotide sequence ID" value="NZ_JBEYXV010000005.1"/>
</dbReference>
<keyword evidence="7" id="KW-1185">Reference proteome</keyword>
<reference evidence="6 7" key="1">
    <citation type="submission" date="2024-06" db="EMBL/GenBank/DDBJ databases">
        <title>The Natural Products Discovery Center: Release of the First 8490 Sequenced Strains for Exploring Actinobacteria Biosynthetic Diversity.</title>
        <authorList>
            <person name="Kalkreuter E."/>
            <person name="Kautsar S.A."/>
            <person name="Yang D."/>
            <person name="Bader C.D."/>
            <person name="Teijaro C.N."/>
            <person name="Fluegel L."/>
            <person name="Davis C.M."/>
            <person name="Simpson J.R."/>
            <person name="Lauterbach L."/>
            <person name="Steele A.D."/>
            <person name="Gui C."/>
            <person name="Meng S."/>
            <person name="Li G."/>
            <person name="Viehrig K."/>
            <person name="Ye F."/>
            <person name="Su P."/>
            <person name="Kiefer A.F."/>
            <person name="Nichols A."/>
            <person name="Cepeda A.J."/>
            <person name="Yan W."/>
            <person name="Fan B."/>
            <person name="Jiang Y."/>
            <person name="Adhikari A."/>
            <person name="Zheng C.-J."/>
            <person name="Schuster L."/>
            <person name="Cowan T.M."/>
            <person name="Smanski M.J."/>
            <person name="Chevrette M.G."/>
            <person name="De Carvalho L.P.S."/>
            <person name="Shen B."/>
        </authorList>
    </citation>
    <scope>NUCLEOTIDE SEQUENCE [LARGE SCALE GENOMIC DNA]</scope>
    <source>
        <strain evidence="6 7">NPDC046838</strain>
    </source>
</reference>
<dbReference type="SUPFAM" id="SSF52738">
    <property type="entry name" value="Methylesterase CheB, C-terminal domain"/>
    <property type="match status" value="1"/>
</dbReference>
<gene>
    <name evidence="6" type="ORF">ABZ921_11430</name>
</gene>
<evidence type="ECO:0000256" key="2">
    <source>
        <dbReference type="ARBA" id="ARBA00039140"/>
    </source>
</evidence>
<evidence type="ECO:0000256" key="1">
    <source>
        <dbReference type="ARBA" id="ARBA00022801"/>
    </source>
</evidence>
<dbReference type="EC" id="3.1.1.61" evidence="2"/>
<feature type="active site" evidence="4">
    <location>
        <position position="141"/>
    </location>
</feature>
<feature type="domain" description="CheB-type methylesterase" evidence="5">
    <location>
        <begin position="3"/>
        <end position="199"/>
    </location>
</feature>
<dbReference type="EMBL" id="JBEYXV010000005">
    <property type="protein sequence ID" value="MEU6821234.1"/>
    <property type="molecule type" value="Genomic_DNA"/>
</dbReference>
<dbReference type="Pfam" id="PF01339">
    <property type="entry name" value="CheB_methylest"/>
    <property type="match status" value="1"/>
</dbReference>
<dbReference type="CDD" id="cd16433">
    <property type="entry name" value="CheB"/>
    <property type="match status" value="1"/>
</dbReference>
<evidence type="ECO:0000313" key="6">
    <source>
        <dbReference type="EMBL" id="MEU6821234.1"/>
    </source>
</evidence>
<feature type="active site" evidence="4">
    <location>
        <position position="48"/>
    </location>
</feature>
<comment type="catalytic activity">
    <reaction evidence="3">
        <text>[protein]-L-glutamate 5-O-methyl ester + H2O = L-glutamyl-[protein] + methanol + H(+)</text>
        <dbReference type="Rhea" id="RHEA:23236"/>
        <dbReference type="Rhea" id="RHEA-COMP:10208"/>
        <dbReference type="Rhea" id="RHEA-COMP:10311"/>
        <dbReference type="ChEBI" id="CHEBI:15377"/>
        <dbReference type="ChEBI" id="CHEBI:15378"/>
        <dbReference type="ChEBI" id="CHEBI:17790"/>
        <dbReference type="ChEBI" id="CHEBI:29973"/>
        <dbReference type="ChEBI" id="CHEBI:82795"/>
        <dbReference type="EC" id="3.1.1.61"/>
    </reaction>
</comment>
<comment type="caution">
    <text evidence="6">The sequence shown here is derived from an EMBL/GenBank/DDBJ whole genome shotgun (WGS) entry which is preliminary data.</text>
</comment>
<accession>A0ABV3BJQ2</accession>
<dbReference type="InterPro" id="IPR000673">
    <property type="entry name" value="Sig_transdc_resp-reg_Me-estase"/>
</dbReference>
<dbReference type="PROSITE" id="PS50122">
    <property type="entry name" value="CHEB"/>
    <property type="match status" value="1"/>
</dbReference>
<dbReference type="Proteomes" id="UP001551176">
    <property type="component" value="Unassembled WGS sequence"/>
</dbReference>
<keyword evidence="1 4" id="KW-0378">Hydrolase</keyword>
<protein>
    <recommendedName>
        <fullName evidence="2">protein-glutamate methylesterase</fullName>
        <ecNumber evidence="2">3.1.1.61</ecNumber>
    </recommendedName>
</protein>
<dbReference type="InterPro" id="IPR035909">
    <property type="entry name" value="CheB_C"/>
</dbReference>
<dbReference type="PANTHER" id="PTHR42872:SF6">
    <property type="entry name" value="PROTEIN-GLUTAMATE METHYLESTERASE_PROTEIN-GLUTAMINE GLUTAMINASE"/>
    <property type="match status" value="1"/>
</dbReference>
<name>A0ABV3BJQ2_9ACTN</name>
<evidence type="ECO:0000256" key="3">
    <source>
        <dbReference type="ARBA" id="ARBA00048267"/>
    </source>
</evidence>
<keyword evidence="4" id="KW-0145">Chemotaxis</keyword>
<sequence>MPPRSGSDVPDRASVVLIASSAGGIGALEILLSGLEPPLPVPVLAAQHLRRSRETDIVDILSRSTRLTVKLAEDGESTRPGTVYIAPPDHHLCVETTGELALSQGGPVNYARPAADPLFESAVRAYGPRVIACVLTGFDGDGAEGVAAVKARGGTVIVQDPKSAEFRGMPEAAIDTGLADFVLDLDDIAPTIERLLRAG</sequence>
<feature type="active site" evidence="4">
    <location>
        <position position="21"/>
    </location>
</feature>